<dbReference type="CDD" id="cd19411">
    <property type="entry name" value="MCP2201-like_sensor"/>
    <property type="match status" value="1"/>
</dbReference>
<keyword evidence="8" id="KW-1133">Transmembrane helix</keyword>
<dbReference type="InterPro" id="IPR004089">
    <property type="entry name" value="MCPsignal_dom"/>
</dbReference>
<comment type="subcellular location">
    <subcellularLocation>
        <location evidence="1">Membrane</location>
    </subcellularLocation>
</comment>
<dbReference type="SMART" id="SM00283">
    <property type="entry name" value="MA"/>
    <property type="match status" value="1"/>
</dbReference>
<feature type="transmembrane region" description="Helical" evidence="8">
    <location>
        <begin position="13"/>
        <end position="32"/>
    </location>
</feature>
<evidence type="ECO:0000313" key="11">
    <source>
        <dbReference type="EMBL" id="SEH65826.1"/>
    </source>
</evidence>
<feature type="transmembrane region" description="Helical" evidence="8">
    <location>
        <begin position="191"/>
        <end position="211"/>
    </location>
</feature>
<evidence type="ECO:0000313" key="12">
    <source>
        <dbReference type="Proteomes" id="UP000199371"/>
    </source>
</evidence>
<protein>
    <submittedName>
        <fullName evidence="11">Methyl-accepting chemotaxis protein</fullName>
    </submittedName>
</protein>
<keyword evidence="8" id="KW-0472">Membrane</keyword>
<keyword evidence="2" id="KW-0145">Chemotaxis</keyword>
<feature type="region of interest" description="Disordered" evidence="7">
    <location>
        <begin position="509"/>
        <end position="541"/>
    </location>
</feature>
<dbReference type="CDD" id="cd06225">
    <property type="entry name" value="HAMP"/>
    <property type="match status" value="1"/>
</dbReference>
<dbReference type="GO" id="GO:0005886">
    <property type="term" value="C:plasma membrane"/>
    <property type="evidence" value="ECO:0007669"/>
    <property type="project" value="TreeGrafter"/>
</dbReference>
<dbReference type="InterPro" id="IPR051310">
    <property type="entry name" value="MCP_chemotaxis"/>
</dbReference>
<dbReference type="PANTHER" id="PTHR43531:SF11">
    <property type="entry name" value="METHYL-ACCEPTING CHEMOTAXIS PROTEIN 3"/>
    <property type="match status" value="1"/>
</dbReference>
<keyword evidence="3 5" id="KW-0807">Transducer</keyword>
<evidence type="ECO:0000259" key="10">
    <source>
        <dbReference type="PROSITE" id="PS50885"/>
    </source>
</evidence>
<organism evidence="11 12">
    <name type="scientific">Rheinheimera pacifica</name>
    <dbReference type="NCBI Taxonomy" id="173990"/>
    <lineage>
        <taxon>Bacteria</taxon>
        <taxon>Pseudomonadati</taxon>
        <taxon>Pseudomonadota</taxon>
        <taxon>Gammaproteobacteria</taxon>
        <taxon>Chromatiales</taxon>
        <taxon>Chromatiaceae</taxon>
        <taxon>Rheinheimera</taxon>
    </lineage>
</organism>
<evidence type="ECO:0000256" key="5">
    <source>
        <dbReference type="PROSITE-ProRule" id="PRU00284"/>
    </source>
</evidence>
<dbReference type="RefSeq" id="WP_092790252.1">
    <property type="nucleotide sequence ID" value="NZ_FNXF01000002.1"/>
</dbReference>
<comment type="similarity">
    <text evidence="4">Belongs to the methyl-accepting chemotaxis (MCP) protein family.</text>
</comment>
<dbReference type="FunFam" id="1.10.287.950:FF:000001">
    <property type="entry name" value="Methyl-accepting chemotaxis sensory transducer"/>
    <property type="match status" value="1"/>
</dbReference>
<feature type="compositionally biased region" description="Polar residues" evidence="7">
    <location>
        <begin position="529"/>
        <end position="541"/>
    </location>
</feature>
<dbReference type="AlphaFoldDB" id="A0A1H6JYW4"/>
<dbReference type="Pfam" id="PF00015">
    <property type="entry name" value="MCPsignal"/>
    <property type="match status" value="1"/>
</dbReference>
<proteinExistence type="inferred from homology"/>
<name>A0A1H6JYW4_9GAMM</name>
<dbReference type="GO" id="GO:0006935">
    <property type="term" value="P:chemotaxis"/>
    <property type="evidence" value="ECO:0007669"/>
    <property type="project" value="UniProtKB-KW"/>
</dbReference>
<evidence type="ECO:0000259" key="9">
    <source>
        <dbReference type="PROSITE" id="PS50111"/>
    </source>
</evidence>
<dbReference type="PROSITE" id="PS50885">
    <property type="entry name" value="HAMP"/>
    <property type="match status" value="1"/>
</dbReference>
<reference evidence="12" key="1">
    <citation type="submission" date="2016-10" db="EMBL/GenBank/DDBJ databases">
        <authorList>
            <person name="Varghese N."/>
            <person name="Submissions S."/>
        </authorList>
    </citation>
    <scope>NUCLEOTIDE SEQUENCE [LARGE SCALE GENOMIC DNA]</scope>
    <source>
        <strain evidence="12">DSM 17616</strain>
    </source>
</reference>
<dbReference type="GO" id="GO:0007165">
    <property type="term" value="P:signal transduction"/>
    <property type="evidence" value="ECO:0007669"/>
    <property type="project" value="UniProtKB-KW"/>
</dbReference>
<evidence type="ECO:0000256" key="2">
    <source>
        <dbReference type="ARBA" id="ARBA00022500"/>
    </source>
</evidence>
<feature type="coiled-coil region" evidence="6">
    <location>
        <begin position="456"/>
        <end position="494"/>
    </location>
</feature>
<dbReference type="SUPFAM" id="SSF58104">
    <property type="entry name" value="Methyl-accepting chemotaxis protein (MCP) signaling domain"/>
    <property type="match status" value="1"/>
</dbReference>
<dbReference type="InterPro" id="IPR047347">
    <property type="entry name" value="YvaQ-like_sensor"/>
</dbReference>
<evidence type="ECO:0000256" key="6">
    <source>
        <dbReference type="SAM" id="Coils"/>
    </source>
</evidence>
<dbReference type="Pfam" id="PF00672">
    <property type="entry name" value="HAMP"/>
    <property type="match status" value="1"/>
</dbReference>
<dbReference type="SMART" id="SM00304">
    <property type="entry name" value="HAMP"/>
    <property type="match status" value="1"/>
</dbReference>
<dbReference type="PROSITE" id="PS50111">
    <property type="entry name" value="CHEMOTAXIS_TRANSDUC_2"/>
    <property type="match status" value="1"/>
</dbReference>
<dbReference type="InterPro" id="IPR003660">
    <property type="entry name" value="HAMP_dom"/>
</dbReference>
<dbReference type="Gene3D" id="1.10.287.950">
    <property type="entry name" value="Methyl-accepting chemotaxis protein"/>
    <property type="match status" value="1"/>
</dbReference>
<dbReference type="OrthoDB" id="9781845at2"/>
<keyword evidence="12" id="KW-1185">Reference proteome</keyword>
<accession>A0A1H6JYW4</accession>
<evidence type="ECO:0000256" key="7">
    <source>
        <dbReference type="SAM" id="MobiDB-lite"/>
    </source>
</evidence>
<gene>
    <name evidence="11" type="ORF">SAMN05660691_00693</name>
</gene>
<evidence type="ECO:0000256" key="3">
    <source>
        <dbReference type="ARBA" id="ARBA00023224"/>
    </source>
</evidence>
<dbReference type="Pfam" id="PF12729">
    <property type="entry name" value="4HB_MCP_1"/>
    <property type="match status" value="1"/>
</dbReference>
<keyword evidence="6" id="KW-0175">Coiled coil</keyword>
<feature type="domain" description="Methyl-accepting transducer" evidence="9">
    <location>
        <begin position="270"/>
        <end position="485"/>
    </location>
</feature>
<evidence type="ECO:0000256" key="4">
    <source>
        <dbReference type="ARBA" id="ARBA00029447"/>
    </source>
</evidence>
<dbReference type="GO" id="GO:0004888">
    <property type="term" value="F:transmembrane signaling receptor activity"/>
    <property type="evidence" value="ECO:0007669"/>
    <property type="project" value="TreeGrafter"/>
</dbReference>
<dbReference type="InterPro" id="IPR024478">
    <property type="entry name" value="HlyB_4HB_MCP"/>
</dbReference>
<evidence type="ECO:0000256" key="1">
    <source>
        <dbReference type="ARBA" id="ARBA00004370"/>
    </source>
</evidence>
<dbReference type="EMBL" id="FNXF01000002">
    <property type="protein sequence ID" value="SEH65826.1"/>
    <property type="molecule type" value="Genomic_DNA"/>
</dbReference>
<dbReference type="Proteomes" id="UP000199371">
    <property type="component" value="Unassembled WGS sequence"/>
</dbReference>
<evidence type="ECO:0000256" key="8">
    <source>
        <dbReference type="SAM" id="Phobius"/>
    </source>
</evidence>
<feature type="domain" description="HAMP" evidence="10">
    <location>
        <begin position="213"/>
        <end position="265"/>
    </location>
</feature>
<keyword evidence="8" id="KW-0812">Transmembrane</keyword>
<dbReference type="PANTHER" id="PTHR43531">
    <property type="entry name" value="PROTEIN ICFG"/>
    <property type="match status" value="1"/>
</dbReference>
<sequence length="541" mass="58434">MNWFYNLKIATKLIASFLAVLTLTAFIGLFAITQLAQVNESTTEIAESWMPSMRAAQGMRFYAAQYRLREMRHILADTVTERSQIEQEAAQVIREFDSRRQTYESLLANADERRLYDLLVAHWNKYLSQSNTMLDISRQNRNEDARSMLANEQKQLFDLLAADIQQMVQLNDDGANAANARGDKLYDGARLAIIIALIAALLIGMVLALFISRIISRPLISAAEVAAQLAEGDLTVTIDVNSKDETGILMRSMQNMVAKLAHIIGEVRNSADNLASASEEVSATAQAMSQATSEQAASVEETSASIEQMSASINQNTENAKVTDGMASKAAAEATEGGASVQQTVAAMKQIAQRIGIIDDIAYQTNLLALNAAIEAARAGEHGKGFAVVAAEVRKLAERSQVAAQEIGELSSSSVELAEKAGRLLDTMLPSINKTSDLVQEISAASEEQASGVGQINAAMNQLNQITQQNASSSEQLAATSEEMSSQAEQLQQAMSFFTVDAAIGRPQAAPITKPAKPRFTAAPVKARATTTPSETEFTRF</sequence>
<dbReference type="STRING" id="173990.SAMN05660691_00693"/>